<reference evidence="3 4" key="1">
    <citation type="submission" date="2020-07" db="EMBL/GenBank/DDBJ databases">
        <title>Comparative genomics of pyrophilous fungi reveals a link between fire events and developmental genes.</title>
        <authorList>
            <consortium name="DOE Joint Genome Institute"/>
            <person name="Steindorff A.S."/>
            <person name="Carver A."/>
            <person name="Calhoun S."/>
            <person name="Stillman K."/>
            <person name="Liu H."/>
            <person name="Lipzen A."/>
            <person name="Pangilinan J."/>
            <person name="Labutti K."/>
            <person name="Bruns T.D."/>
            <person name="Grigoriev I.V."/>
        </authorList>
    </citation>
    <scope>NUCLEOTIDE SEQUENCE [LARGE SCALE GENOMIC DNA]</scope>
    <source>
        <strain evidence="3 4">CBS 144469</strain>
    </source>
</reference>
<evidence type="ECO:0000259" key="2">
    <source>
        <dbReference type="PROSITE" id="PS50181"/>
    </source>
</evidence>
<feature type="domain" description="F-box" evidence="2">
    <location>
        <begin position="1"/>
        <end position="47"/>
    </location>
</feature>
<protein>
    <recommendedName>
        <fullName evidence="2">F-box domain-containing protein</fullName>
    </recommendedName>
</protein>
<accession>A0A8H6HU77</accession>
<evidence type="ECO:0000313" key="3">
    <source>
        <dbReference type="EMBL" id="KAF6751943.1"/>
    </source>
</evidence>
<gene>
    <name evidence="3" type="ORF">DFP72DRAFT_906602</name>
</gene>
<sequence length="713" mass="80044">MANLLALPDEILTQILSALSAVEILQSQLICFKLNSVIKTSTEIQYLLALQIAGLEDNGERSILSQAERLERLQRGQLAWRQWKPQFTQKIEVKQPASPIYDLSGGAYFLGRESMLDLDFAVLPDSEDDVQDWRSISVKETVLDVGLCIDEHDLVVVVTRKPVASQPPLLDIALHPIQYSTGQPHPLALHPRIAVFKDQHPHPAVGLEIVGENLVLIVSHRPEQMADATRPEDRVLVYEWRTGILKMSLAAPYRSYSGLIFLDEHTLMLPNTKRGILEVWVLPRSPTEPSPSAPMCALELPLLAPGRSFAELSCRSEPNPIGERSPTPHTPNPTKRQHRPYKANTEDAIIVFNVRIQPVQTGPHPLLVVGFSHTYTFFVHRKSILRILHEQKRDEKPHIDIDFPSNSVLFPKPVSWEQWGPKATRWIETDDIPTRWITTTSGQRAVLISSAAANQQGSGSPIITMDFNEARVKKVGHELAQKQRKEREKEERRRKLVAIRLEREHAELVQKFRECKEWVERIESQLGDIKASSSSEPTLASRGATLDLSLPLELDDWPPLNGADIELVKSFLEQHSDLGEQIENPASPLLEVDQDTNTNGLLLDELSDSPDSDQESNSDDDAEISLESPSGGADRQNAKARYARVWCLATSQVVDRAGVCFHSPVVSELACLGYTSKKQYHFDGVLIDDERILGVTTSSADDRIKRFEVFYFG</sequence>
<dbReference type="Proteomes" id="UP000521943">
    <property type="component" value="Unassembled WGS sequence"/>
</dbReference>
<feature type="compositionally biased region" description="Acidic residues" evidence="1">
    <location>
        <begin position="605"/>
        <end position="624"/>
    </location>
</feature>
<feature type="region of interest" description="Disordered" evidence="1">
    <location>
        <begin position="600"/>
        <end position="635"/>
    </location>
</feature>
<feature type="region of interest" description="Disordered" evidence="1">
    <location>
        <begin position="314"/>
        <end position="340"/>
    </location>
</feature>
<comment type="caution">
    <text evidence="3">The sequence shown here is derived from an EMBL/GenBank/DDBJ whole genome shotgun (WGS) entry which is preliminary data.</text>
</comment>
<dbReference type="AlphaFoldDB" id="A0A8H6HU77"/>
<name>A0A8H6HU77_9AGAR</name>
<dbReference type="InterPro" id="IPR036047">
    <property type="entry name" value="F-box-like_dom_sf"/>
</dbReference>
<evidence type="ECO:0000313" key="4">
    <source>
        <dbReference type="Proteomes" id="UP000521943"/>
    </source>
</evidence>
<dbReference type="InterPro" id="IPR001810">
    <property type="entry name" value="F-box_dom"/>
</dbReference>
<evidence type="ECO:0000256" key="1">
    <source>
        <dbReference type="SAM" id="MobiDB-lite"/>
    </source>
</evidence>
<keyword evidence="4" id="KW-1185">Reference proteome</keyword>
<organism evidence="3 4">
    <name type="scientific">Ephemerocybe angulata</name>
    <dbReference type="NCBI Taxonomy" id="980116"/>
    <lineage>
        <taxon>Eukaryota</taxon>
        <taxon>Fungi</taxon>
        <taxon>Dikarya</taxon>
        <taxon>Basidiomycota</taxon>
        <taxon>Agaricomycotina</taxon>
        <taxon>Agaricomycetes</taxon>
        <taxon>Agaricomycetidae</taxon>
        <taxon>Agaricales</taxon>
        <taxon>Agaricineae</taxon>
        <taxon>Psathyrellaceae</taxon>
        <taxon>Ephemerocybe</taxon>
    </lineage>
</organism>
<dbReference type="OrthoDB" id="2751409at2759"/>
<proteinExistence type="predicted"/>
<dbReference type="SUPFAM" id="SSF81383">
    <property type="entry name" value="F-box domain"/>
    <property type="match status" value="1"/>
</dbReference>
<dbReference type="EMBL" id="JACGCI010000047">
    <property type="protein sequence ID" value="KAF6751943.1"/>
    <property type="molecule type" value="Genomic_DNA"/>
</dbReference>
<dbReference type="PROSITE" id="PS50181">
    <property type="entry name" value="FBOX"/>
    <property type="match status" value="1"/>
</dbReference>